<comment type="caution">
    <text evidence="1">The sequence shown here is derived from an EMBL/GenBank/DDBJ whole genome shotgun (WGS) entry which is preliminary data.</text>
</comment>
<protein>
    <submittedName>
        <fullName evidence="1">Uncharacterized protein</fullName>
    </submittedName>
</protein>
<proteinExistence type="predicted"/>
<keyword evidence="2" id="KW-1185">Reference proteome</keyword>
<dbReference type="OrthoDB" id="3373298at2"/>
<dbReference type="AlphaFoldDB" id="A0A4R5B0J1"/>
<evidence type="ECO:0000313" key="2">
    <source>
        <dbReference type="Proteomes" id="UP000294513"/>
    </source>
</evidence>
<dbReference type="EMBL" id="SMKU01000201">
    <property type="protein sequence ID" value="TDD77636.1"/>
    <property type="molecule type" value="Genomic_DNA"/>
</dbReference>
<dbReference type="Proteomes" id="UP000294513">
    <property type="component" value="Unassembled WGS sequence"/>
</dbReference>
<evidence type="ECO:0000313" key="1">
    <source>
        <dbReference type="EMBL" id="TDD77636.1"/>
    </source>
</evidence>
<accession>A0A4R5B0J1</accession>
<gene>
    <name evidence="1" type="ORF">E1298_29950</name>
</gene>
<organism evidence="1 2">
    <name type="scientific">Actinomadura rubrisoli</name>
    <dbReference type="NCBI Taxonomy" id="2530368"/>
    <lineage>
        <taxon>Bacteria</taxon>
        <taxon>Bacillati</taxon>
        <taxon>Actinomycetota</taxon>
        <taxon>Actinomycetes</taxon>
        <taxon>Streptosporangiales</taxon>
        <taxon>Thermomonosporaceae</taxon>
        <taxon>Actinomadura</taxon>
    </lineage>
</organism>
<name>A0A4R5B0J1_9ACTN</name>
<sequence>MGLRDGLRRFAAARPRPFVVQAAGGTEVRLEVEAGLRSRGWRPVASPAETGFLVVCGEPGTTLREAIDVVWADMPGPRARVDLARVDDVPRLFEEAVPQPPSTGSSMGDVEMADRADDRDGLRLDVLHVPLGPVLAAWPAGLRLDVALQGDVVQDAQVTVVDTADGSFWEESGGDRERRRAASHLDSLVRLLYVAGWDAASGRAAVLRDETLSGAPKDTLVPRYASFARMVGRSRTLRWMTRRLGVLPADVAERHGVSGPALRHAGDVRDRLDGWLHEAGQALDLIGAQPRPEERPGSGGLLEVMPELLVGAGLAEARLIVASLDPDLAETAVVAADG</sequence>
<reference evidence="1 2" key="1">
    <citation type="submission" date="2019-03" db="EMBL/GenBank/DDBJ databases">
        <title>Draft genome sequences of novel Actinobacteria.</title>
        <authorList>
            <person name="Sahin N."/>
            <person name="Ay H."/>
            <person name="Saygin H."/>
        </authorList>
    </citation>
    <scope>NUCLEOTIDE SEQUENCE [LARGE SCALE GENOMIC DNA]</scope>
    <source>
        <strain evidence="1 2">H3C3</strain>
    </source>
</reference>